<sequence>MPKRPSRGGQYLVSLKSSAAPTPTYEGFVDYMAEVDIQLSPRSSRKAWSQIKQFFSSDSEDLSIYESLVDVQSLTAAFREASEFGSSGSVFSPAVAMPPPPPLPQMIRIAVSSSSTAPASRTPSRSPRSTVSKSISSRSKAVPGQILTIKGLFKRNFDGFGGSSWVLLSGAIVDDRLLEVVEALPRESALHSFIVEDVDALLALSDDVKDKEEITRIMTTRQDEKVPGLSQAELNFIKLLRRIWMCFSTPTAVRASATFSKTNRQQSSGNPGEISSESSARRRRKQVDWEDREQVDHKVDGVVVVGALPVEICWMVAAKRDGGLNTTKSLHDTLKLAKLMKDGVWLWHGAEVSGGTPEEIKFRGDRPSAAAEKLKKE</sequence>
<reference evidence="2" key="1">
    <citation type="journal article" date="2020" name="Fungal Divers.">
        <title>Resolving the Mortierellaceae phylogeny through synthesis of multi-gene phylogenetics and phylogenomics.</title>
        <authorList>
            <person name="Vandepol N."/>
            <person name="Liber J."/>
            <person name="Desiro A."/>
            <person name="Na H."/>
            <person name="Kennedy M."/>
            <person name="Barry K."/>
            <person name="Grigoriev I.V."/>
            <person name="Miller A.N."/>
            <person name="O'Donnell K."/>
            <person name="Stajich J.E."/>
            <person name="Bonito G."/>
        </authorList>
    </citation>
    <scope>NUCLEOTIDE SEQUENCE</scope>
    <source>
        <strain evidence="2">BC1065</strain>
    </source>
</reference>
<feature type="region of interest" description="Disordered" evidence="1">
    <location>
        <begin position="114"/>
        <end position="137"/>
    </location>
</feature>
<dbReference type="Proteomes" id="UP000807716">
    <property type="component" value="Unassembled WGS sequence"/>
</dbReference>
<accession>A0A9P6PKR8</accession>
<feature type="region of interest" description="Disordered" evidence="1">
    <location>
        <begin position="358"/>
        <end position="377"/>
    </location>
</feature>
<feature type="non-terminal residue" evidence="2">
    <location>
        <position position="1"/>
    </location>
</feature>
<protein>
    <submittedName>
        <fullName evidence="2">Uncharacterized protein</fullName>
    </submittedName>
</protein>
<keyword evidence="3" id="KW-1185">Reference proteome</keyword>
<comment type="caution">
    <text evidence="2">The sequence shown here is derived from an EMBL/GenBank/DDBJ whole genome shotgun (WGS) entry which is preliminary data.</text>
</comment>
<gene>
    <name evidence="2" type="ORF">DFQ27_000539</name>
</gene>
<organism evidence="2 3">
    <name type="scientific">Actinomortierella ambigua</name>
    <dbReference type="NCBI Taxonomy" id="1343610"/>
    <lineage>
        <taxon>Eukaryota</taxon>
        <taxon>Fungi</taxon>
        <taxon>Fungi incertae sedis</taxon>
        <taxon>Mucoromycota</taxon>
        <taxon>Mortierellomycotina</taxon>
        <taxon>Mortierellomycetes</taxon>
        <taxon>Mortierellales</taxon>
        <taxon>Mortierellaceae</taxon>
        <taxon>Actinomortierella</taxon>
    </lineage>
</organism>
<evidence type="ECO:0000313" key="2">
    <source>
        <dbReference type="EMBL" id="KAG0248911.1"/>
    </source>
</evidence>
<evidence type="ECO:0000256" key="1">
    <source>
        <dbReference type="SAM" id="MobiDB-lite"/>
    </source>
</evidence>
<dbReference type="EMBL" id="JAAAJB010001131">
    <property type="protein sequence ID" value="KAG0248911.1"/>
    <property type="molecule type" value="Genomic_DNA"/>
</dbReference>
<proteinExistence type="predicted"/>
<dbReference type="AlphaFoldDB" id="A0A9P6PKR8"/>
<name>A0A9P6PKR8_9FUNG</name>
<feature type="region of interest" description="Disordered" evidence="1">
    <location>
        <begin position="258"/>
        <end position="292"/>
    </location>
</feature>
<feature type="compositionally biased region" description="Polar residues" evidence="1">
    <location>
        <begin position="258"/>
        <end position="270"/>
    </location>
</feature>
<evidence type="ECO:0000313" key="3">
    <source>
        <dbReference type="Proteomes" id="UP000807716"/>
    </source>
</evidence>